<keyword evidence="1" id="KW-0472">Membrane</keyword>
<reference evidence="2 3" key="1">
    <citation type="journal article" date="2022" name="Nat. Ecol. Evol.">
        <title>A masculinizing supergene underlies an exaggerated male reproductive morph in a spider.</title>
        <authorList>
            <person name="Hendrickx F."/>
            <person name="De Corte Z."/>
            <person name="Sonet G."/>
            <person name="Van Belleghem S.M."/>
            <person name="Kostlbacher S."/>
            <person name="Vangestel C."/>
        </authorList>
    </citation>
    <scope>NUCLEOTIDE SEQUENCE [LARGE SCALE GENOMIC DNA]</scope>
    <source>
        <strain evidence="2">W744_W776</strain>
    </source>
</reference>
<keyword evidence="1" id="KW-0812">Transmembrane</keyword>
<proteinExistence type="predicted"/>
<gene>
    <name evidence="2" type="ORF">JTE90_027859</name>
</gene>
<name>A0AAV6U7P4_9ARAC</name>
<comment type="caution">
    <text evidence="2">The sequence shown here is derived from an EMBL/GenBank/DDBJ whole genome shotgun (WGS) entry which is preliminary data.</text>
</comment>
<dbReference type="EMBL" id="JAFNEN010000586">
    <property type="protein sequence ID" value="KAG8180079.1"/>
    <property type="molecule type" value="Genomic_DNA"/>
</dbReference>
<dbReference type="AlphaFoldDB" id="A0AAV6U7P4"/>
<evidence type="ECO:0000256" key="1">
    <source>
        <dbReference type="SAM" id="Phobius"/>
    </source>
</evidence>
<feature type="transmembrane region" description="Helical" evidence="1">
    <location>
        <begin position="82"/>
        <end position="104"/>
    </location>
</feature>
<feature type="transmembrane region" description="Helical" evidence="1">
    <location>
        <begin position="20"/>
        <end position="39"/>
    </location>
</feature>
<protein>
    <submittedName>
        <fullName evidence="2">Uncharacterized protein</fullName>
    </submittedName>
</protein>
<accession>A0AAV6U7P4</accession>
<organism evidence="2 3">
    <name type="scientific">Oedothorax gibbosus</name>
    <dbReference type="NCBI Taxonomy" id="931172"/>
    <lineage>
        <taxon>Eukaryota</taxon>
        <taxon>Metazoa</taxon>
        <taxon>Ecdysozoa</taxon>
        <taxon>Arthropoda</taxon>
        <taxon>Chelicerata</taxon>
        <taxon>Arachnida</taxon>
        <taxon>Araneae</taxon>
        <taxon>Araneomorphae</taxon>
        <taxon>Entelegynae</taxon>
        <taxon>Araneoidea</taxon>
        <taxon>Linyphiidae</taxon>
        <taxon>Erigoninae</taxon>
        <taxon>Oedothorax</taxon>
    </lineage>
</organism>
<keyword evidence="3" id="KW-1185">Reference proteome</keyword>
<sequence length="159" mass="17928">MDSSSEQPEPPKSPCLIVKAVLLVFSMICATFGLFFFAYNLHGRAVYSSQTLAVVCGLYMHQVYLSTKGKLLELYSFRRFKAIFIVGVVVGVIQLLATVSYAILGLFYHQRFYINHGFYVGAIPSSMACCWAFLLAYESKRHMKEVGPDVDDRIPHIIQ</sequence>
<dbReference type="Proteomes" id="UP000827092">
    <property type="component" value="Unassembled WGS sequence"/>
</dbReference>
<evidence type="ECO:0000313" key="3">
    <source>
        <dbReference type="Proteomes" id="UP000827092"/>
    </source>
</evidence>
<feature type="transmembrane region" description="Helical" evidence="1">
    <location>
        <begin position="116"/>
        <end position="137"/>
    </location>
</feature>
<evidence type="ECO:0000313" key="2">
    <source>
        <dbReference type="EMBL" id="KAG8180079.1"/>
    </source>
</evidence>
<keyword evidence="1" id="KW-1133">Transmembrane helix</keyword>